<feature type="region of interest" description="Disordered" evidence="1">
    <location>
        <begin position="13"/>
        <end position="36"/>
    </location>
</feature>
<gene>
    <name evidence="2" type="ORF">PoB_002036800</name>
</gene>
<protein>
    <submittedName>
        <fullName evidence="2">Uncharacterized protein</fullName>
    </submittedName>
</protein>
<comment type="caution">
    <text evidence="2">The sequence shown here is derived from an EMBL/GenBank/DDBJ whole genome shotgun (WGS) entry which is preliminary data.</text>
</comment>
<accession>A0AAV3ZHB8</accession>
<proteinExistence type="predicted"/>
<feature type="compositionally biased region" description="Basic and acidic residues" evidence="1">
    <location>
        <begin position="27"/>
        <end position="36"/>
    </location>
</feature>
<sequence>MYGWFLGIASSEQGDLRISGPPSRQGADGRARTRKNRIPECLRVESLSTLPPMPLADLRKFISGVFPKTQRRCRQHSNPRPIESSPPPMRPLMLGLKSV</sequence>
<evidence type="ECO:0000313" key="3">
    <source>
        <dbReference type="Proteomes" id="UP000735302"/>
    </source>
</evidence>
<name>A0AAV3ZHB8_9GAST</name>
<reference evidence="2 3" key="1">
    <citation type="journal article" date="2021" name="Elife">
        <title>Chloroplast acquisition without the gene transfer in kleptoplastic sea slugs, Plakobranchus ocellatus.</title>
        <authorList>
            <person name="Maeda T."/>
            <person name="Takahashi S."/>
            <person name="Yoshida T."/>
            <person name="Shimamura S."/>
            <person name="Takaki Y."/>
            <person name="Nagai Y."/>
            <person name="Toyoda A."/>
            <person name="Suzuki Y."/>
            <person name="Arimoto A."/>
            <person name="Ishii H."/>
            <person name="Satoh N."/>
            <person name="Nishiyama T."/>
            <person name="Hasebe M."/>
            <person name="Maruyama T."/>
            <person name="Minagawa J."/>
            <person name="Obokata J."/>
            <person name="Shigenobu S."/>
        </authorList>
    </citation>
    <scope>NUCLEOTIDE SEQUENCE [LARGE SCALE GENOMIC DNA]</scope>
</reference>
<evidence type="ECO:0000256" key="1">
    <source>
        <dbReference type="SAM" id="MobiDB-lite"/>
    </source>
</evidence>
<keyword evidence="3" id="KW-1185">Reference proteome</keyword>
<dbReference type="EMBL" id="BLXT01002372">
    <property type="protein sequence ID" value="GFN93862.1"/>
    <property type="molecule type" value="Genomic_DNA"/>
</dbReference>
<evidence type="ECO:0000313" key="2">
    <source>
        <dbReference type="EMBL" id="GFN93862.1"/>
    </source>
</evidence>
<feature type="region of interest" description="Disordered" evidence="1">
    <location>
        <begin position="69"/>
        <end position="99"/>
    </location>
</feature>
<dbReference type="AlphaFoldDB" id="A0AAV3ZHB8"/>
<dbReference type="Proteomes" id="UP000735302">
    <property type="component" value="Unassembled WGS sequence"/>
</dbReference>
<organism evidence="2 3">
    <name type="scientific">Plakobranchus ocellatus</name>
    <dbReference type="NCBI Taxonomy" id="259542"/>
    <lineage>
        <taxon>Eukaryota</taxon>
        <taxon>Metazoa</taxon>
        <taxon>Spiralia</taxon>
        <taxon>Lophotrochozoa</taxon>
        <taxon>Mollusca</taxon>
        <taxon>Gastropoda</taxon>
        <taxon>Heterobranchia</taxon>
        <taxon>Euthyneura</taxon>
        <taxon>Panpulmonata</taxon>
        <taxon>Sacoglossa</taxon>
        <taxon>Placobranchoidea</taxon>
        <taxon>Plakobranchidae</taxon>
        <taxon>Plakobranchus</taxon>
    </lineage>
</organism>